<keyword evidence="1" id="KW-0614">Plasmid</keyword>
<reference evidence="1" key="1">
    <citation type="submission" date="2009-05" db="EMBL/GenBank/DDBJ databases">
        <authorList>
            <person name="Yu C."/>
            <person name="Tan X."/>
            <person name="Chen Q."/>
            <person name="Luo M."/>
            <person name="Zhang Y."/>
        </authorList>
    </citation>
    <scope>NUCLEOTIDE SEQUENCE</scope>
    <source>
        <plasmid evidence="1">pAm08CD7339</plasmid>
    </source>
</reference>
<geneLocation type="plasmid" evidence="1">
    <name>pAm08CD7339</name>
</geneLocation>
<organism evidence="1">
    <name type="scientific">Escherichia coli</name>
    <dbReference type="NCBI Taxonomy" id="562"/>
    <lineage>
        <taxon>Bacteria</taxon>
        <taxon>Pseudomonadati</taxon>
        <taxon>Pseudomonadota</taxon>
        <taxon>Gammaproteobacteria</taxon>
        <taxon>Enterobacterales</taxon>
        <taxon>Enterobacteriaceae</taxon>
        <taxon>Escherichia</taxon>
    </lineage>
</organism>
<sequence>MAGDLRRLRGDRDKKSVPHCIVHACMNGLFFLTTELHQKYIKITSLLRHFYIIFTSDLTSELFVHPPLFLGLLHVLKMVFPAVPATPHGHAINCASVHRYRGGSWWLSGRSSDFSR</sequence>
<dbReference type="EMBL" id="GQ149345">
    <property type="protein sequence ID" value="ADB79818.1"/>
    <property type="molecule type" value="Genomic_DNA"/>
</dbReference>
<proteinExistence type="predicted"/>
<protein>
    <submittedName>
        <fullName evidence="1">Uncharacterized protein</fullName>
    </submittedName>
</protein>
<name>D3INY6_ECOLX</name>
<evidence type="ECO:0000313" key="1">
    <source>
        <dbReference type="EMBL" id="ADB79818.1"/>
    </source>
</evidence>
<accession>D3INY6</accession>
<dbReference type="AlphaFoldDB" id="D3INY6"/>